<name>A0A1G6ZYW6_9BURK</name>
<dbReference type="InterPro" id="IPR003439">
    <property type="entry name" value="ABC_transporter-like_ATP-bd"/>
</dbReference>
<dbReference type="InterPro" id="IPR003593">
    <property type="entry name" value="AAA+_ATPase"/>
</dbReference>
<dbReference type="PANTHER" id="PTHR43119:SF1">
    <property type="entry name" value="ABC TRANSPORTER DOMAIN-CONTAINING PROTEIN"/>
    <property type="match status" value="1"/>
</dbReference>
<dbReference type="Proteomes" id="UP000198908">
    <property type="component" value="Unassembled WGS sequence"/>
</dbReference>
<keyword evidence="4 7" id="KW-0067">ATP-binding</keyword>
<dbReference type="STRING" id="416944.SAMN05421548_13215"/>
<dbReference type="AlphaFoldDB" id="A0A1G6ZYW6"/>
<dbReference type="SMART" id="SM00382">
    <property type="entry name" value="AAA"/>
    <property type="match status" value="1"/>
</dbReference>
<organism evidence="7 8">
    <name type="scientific">Paraburkholderia lycopersici</name>
    <dbReference type="NCBI Taxonomy" id="416944"/>
    <lineage>
        <taxon>Bacteria</taxon>
        <taxon>Pseudomonadati</taxon>
        <taxon>Pseudomonadota</taxon>
        <taxon>Betaproteobacteria</taxon>
        <taxon>Burkholderiales</taxon>
        <taxon>Burkholderiaceae</taxon>
        <taxon>Paraburkholderia</taxon>
    </lineage>
</organism>
<dbReference type="PROSITE" id="PS50893">
    <property type="entry name" value="ABC_TRANSPORTER_2"/>
    <property type="match status" value="1"/>
</dbReference>
<gene>
    <name evidence="7" type="ORF">SAMN05421548_13215</name>
</gene>
<dbReference type="Pfam" id="PF00005">
    <property type="entry name" value="ABC_tran"/>
    <property type="match status" value="1"/>
</dbReference>
<sequence length="278" mass="30111">MTAEAASVPGQIRTAGSRGQPDARPVCNLSMLTHNHLSSLHAENAPLAEANRIARRGARRGQWLLHPTDFALRAGERAVLTGPSGSGKSVFLRALALLDPLDGGEVRWHGEAVSRSRMVHYRRHVAYLRQRPALLDGSVEDNLRYPYTLAVYRDAQFDAARARAFFAAAGRASDFLSRDASDLSGGEAQIVALVRVLQLDPEALLLDEPTASLDPESVRAVEALVAGWFDQARTARATVWVSHDPAQAQRVGARHLTMREGMLEEPAARAAYAQGAAP</sequence>
<evidence type="ECO:0000259" key="6">
    <source>
        <dbReference type="PROSITE" id="PS50893"/>
    </source>
</evidence>
<evidence type="ECO:0000256" key="1">
    <source>
        <dbReference type="ARBA" id="ARBA00022475"/>
    </source>
</evidence>
<keyword evidence="2" id="KW-0997">Cell inner membrane</keyword>
<proteinExistence type="predicted"/>
<keyword evidence="2" id="KW-0472">Membrane</keyword>
<evidence type="ECO:0000256" key="2">
    <source>
        <dbReference type="ARBA" id="ARBA00022519"/>
    </source>
</evidence>
<feature type="domain" description="ABC transporter" evidence="6">
    <location>
        <begin position="48"/>
        <end position="277"/>
    </location>
</feature>
<protein>
    <submittedName>
        <fullName evidence="7">Putative ABC transport system ATP-binding protein</fullName>
    </submittedName>
</protein>
<dbReference type="GO" id="GO:0005524">
    <property type="term" value="F:ATP binding"/>
    <property type="evidence" value="ECO:0007669"/>
    <property type="project" value="UniProtKB-KW"/>
</dbReference>
<keyword evidence="3" id="KW-0547">Nucleotide-binding</keyword>
<dbReference type="SUPFAM" id="SSF52540">
    <property type="entry name" value="P-loop containing nucleoside triphosphate hydrolases"/>
    <property type="match status" value="1"/>
</dbReference>
<evidence type="ECO:0000256" key="5">
    <source>
        <dbReference type="SAM" id="MobiDB-lite"/>
    </source>
</evidence>
<evidence type="ECO:0000256" key="3">
    <source>
        <dbReference type="ARBA" id="ARBA00022741"/>
    </source>
</evidence>
<evidence type="ECO:0000313" key="7">
    <source>
        <dbReference type="EMBL" id="SDE07691.1"/>
    </source>
</evidence>
<feature type="region of interest" description="Disordered" evidence="5">
    <location>
        <begin position="1"/>
        <end position="23"/>
    </location>
</feature>
<keyword evidence="8" id="KW-1185">Reference proteome</keyword>
<dbReference type="EMBL" id="FMYQ01000032">
    <property type="protein sequence ID" value="SDE07691.1"/>
    <property type="molecule type" value="Genomic_DNA"/>
</dbReference>
<dbReference type="GO" id="GO:0016887">
    <property type="term" value="F:ATP hydrolysis activity"/>
    <property type="evidence" value="ECO:0007669"/>
    <property type="project" value="InterPro"/>
</dbReference>
<keyword evidence="1" id="KW-1003">Cell membrane</keyword>
<evidence type="ECO:0000313" key="8">
    <source>
        <dbReference type="Proteomes" id="UP000198908"/>
    </source>
</evidence>
<reference evidence="8" key="1">
    <citation type="submission" date="2016-09" db="EMBL/GenBank/DDBJ databases">
        <authorList>
            <person name="Varghese N."/>
            <person name="Submissions S."/>
        </authorList>
    </citation>
    <scope>NUCLEOTIDE SEQUENCE [LARGE SCALE GENOMIC DNA]</scope>
    <source>
        <strain evidence="8">TNe-862</strain>
    </source>
</reference>
<dbReference type="InterPro" id="IPR027417">
    <property type="entry name" value="P-loop_NTPase"/>
</dbReference>
<accession>A0A1G6ZYW6</accession>
<dbReference type="PANTHER" id="PTHR43119">
    <property type="entry name" value="ABC TRANSPORT PROTEIN ATP-BINDING COMPONENT-RELATED"/>
    <property type="match status" value="1"/>
</dbReference>
<dbReference type="Gene3D" id="3.40.50.300">
    <property type="entry name" value="P-loop containing nucleotide triphosphate hydrolases"/>
    <property type="match status" value="1"/>
</dbReference>
<evidence type="ECO:0000256" key="4">
    <source>
        <dbReference type="ARBA" id="ARBA00022840"/>
    </source>
</evidence>